<feature type="region of interest" description="Disordered" evidence="2">
    <location>
        <begin position="605"/>
        <end position="640"/>
    </location>
</feature>
<dbReference type="EMBL" id="RRYP01000536">
    <property type="protein sequence ID" value="TNV87275.1"/>
    <property type="molecule type" value="Genomic_DNA"/>
</dbReference>
<feature type="region of interest" description="Disordered" evidence="2">
    <location>
        <begin position="977"/>
        <end position="1079"/>
    </location>
</feature>
<feature type="compositionally biased region" description="Basic and acidic residues" evidence="2">
    <location>
        <begin position="1065"/>
        <end position="1079"/>
    </location>
</feature>
<protein>
    <recommendedName>
        <fullName evidence="5">EF-hand domain-containing protein</fullName>
    </recommendedName>
</protein>
<feature type="compositionally biased region" description="Basic and acidic residues" evidence="2">
    <location>
        <begin position="408"/>
        <end position="430"/>
    </location>
</feature>
<feature type="region of interest" description="Disordered" evidence="2">
    <location>
        <begin position="1180"/>
        <end position="1202"/>
    </location>
</feature>
<organism evidence="3 4">
    <name type="scientific">Halteria grandinella</name>
    <dbReference type="NCBI Taxonomy" id="5974"/>
    <lineage>
        <taxon>Eukaryota</taxon>
        <taxon>Sar</taxon>
        <taxon>Alveolata</taxon>
        <taxon>Ciliophora</taxon>
        <taxon>Intramacronucleata</taxon>
        <taxon>Spirotrichea</taxon>
        <taxon>Stichotrichia</taxon>
        <taxon>Sporadotrichida</taxon>
        <taxon>Halteriidae</taxon>
        <taxon>Halteria</taxon>
    </lineage>
</organism>
<evidence type="ECO:0008006" key="5">
    <source>
        <dbReference type="Google" id="ProtNLM"/>
    </source>
</evidence>
<feature type="compositionally biased region" description="Basic and acidic residues" evidence="2">
    <location>
        <begin position="1012"/>
        <end position="1021"/>
    </location>
</feature>
<evidence type="ECO:0000256" key="1">
    <source>
        <dbReference type="SAM" id="Coils"/>
    </source>
</evidence>
<feature type="compositionally biased region" description="Basic and acidic residues" evidence="2">
    <location>
        <begin position="1180"/>
        <end position="1199"/>
    </location>
</feature>
<gene>
    <name evidence="3" type="ORF">FGO68_gene15053</name>
</gene>
<keyword evidence="1" id="KW-0175">Coiled coil</keyword>
<reference evidence="3" key="1">
    <citation type="submission" date="2019-06" db="EMBL/GenBank/DDBJ databases">
        <authorList>
            <person name="Zheng W."/>
        </authorList>
    </citation>
    <scope>NUCLEOTIDE SEQUENCE</scope>
    <source>
        <strain evidence="3">QDHG01</strain>
    </source>
</reference>
<proteinExistence type="predicted"/>
<feature type="region of interest" description="Disordered" evidence="2">
    <location>
        <begin position="223"/>
        <end position="373"/>
    </location>
</feature>
<name>A0A8J8TA37_HALGN</name>
<evidence type="ECO:0000313" key="4">
    <source>
        <dbReference type="Proteomes" id="UP000785679"/>
    </source>
</evidence>
<feature type="compositionally biased region" description="Pro residues" evidence="2">
    <location>
        <begin position="225"/>
        <end position="234"/>
    </location>
</feature>
<feature type="compositionally biased region" description="Basic and acidic residues" evidence="2">
    <location>
        <begin position="982"/>
        <end position="1003"/>
    </location>
</feature>
<dbReference type="Proteomes" id="UP000785679">
    <property type="component" value="Unassembled WGS sequence"/>
</dbReference>
<sequence>MPNMMNSNAMEMLTIANLTRGLRGSRHSPSQQRKVEHSMSESQATQGQRFDLVAGSLEHWSSVNQSYHSFLAKSVLNRFLRRLKLLTMCSLIYDLQYRDNFQLMAQSNNLTLAIFDRKLVDFQSEIEELADEFAANDDGDIELRDVHTYIMELVKLVKMEIESSNMMANFVLSTFVKEFVDFAKSQRLLKNLSATLQPNDINSLFKQFLQKKASLITLIDLKPTQQPPKQPPQQQPQKQNATVNQPKQPIPQQKQGGSPQQPSPSQPVKAATNAKPGASAVVEEEEGSEYEEIEEEFEEEIEEEGEEEFGDVADIISPAKNGQGKPNQASAAKKETEKDGKSAGKKKKENESPIKVAKESVEKQPVKNIDNKDESALKQARKVIPTIEKQKEALFEEKVEVQAQQWKESPEKGKQGEEQKVKKLAKKEVLPEIILPDEDENEFQGHSPVRQDLPDSPNVHQKQIRKANNEHAQSKNEKIPHLEEGKLGEFLNKQTMKANEELQNSLLNIDKYLLESQDTYKSPGLLDDIPDYIRQLSSTAGLPVNLNDPQIQDAIQEIKKQITLRQQENGSPQTHYDDRMLQDNSALQDDQNGAAQKLVIPRSKQSITNAEKKSQPSSPAQQQQKFALQPIRNPTSDSMKEEAKLVNTLNKKEVPEKKILQIKKIKRVFEIMLPQKFESSKVETWYATLNVSRVKANHGIIQLSVEHNEEKVMPELKQQAKEVKPQVISEVKDEGPKIDTQLNNASAQGDQNYNIFNSSKQNKPQIQPIVEKQQKKETKSDPQQVNILVPKVVNIVSVKSETGKIFYQGFQQDVWNQTLGPFKRTKAEFGLIIKEKDHQNEKIIQLLEPVPQQQQTPKESTKKITVPHSQPPTEPKPQVIDTKIPNQNAYQPDAIKQAVLESQKATDIKVPQPSKVPPQKPIKAVQIITPEEEKKQPQQAPIQVKKQVDKPPPPIPEEDLFEKARKEKLNLEAIRKKAQKQWKREHEGMEGDAPQKEENKELIPKIQTNNLIKKEEAKVRQEAQYQELEVQNPPKLIEQAKRVPPRSKNPSPPKESVNFAGQLRQTERPKEKKVKQEAKVKQLDKLELPKTQPSIEPTENMINIKFLPISPTEDTGNHSDTSPQRKNTKLLMNDARSQLVKAIQLYDRMIMRLDTEDREIGRHQMLLDAVNDLKEQLKSMEDNQSPLKEESKSKTERNVKASSRKFFDTSSIYKGQDYNEQLQSGLISQNPIRAEQQLLPDQSNMAEKHALAYHSTLTPSGKDIDDNAKRTIEQLKQLFGHYSKQKISIKNEYTFEDFKEEHGILNLSKVIAFIQDFEVSISTMKVAELFKKCAIQSKYMHFDQFQDFIEKLYVRQFDTDRDNLKRKLLSTNFKIKKATQDVERESLIKEKAEIKAKLRGLNTLGLEINQIYKQVREDLKMDDPITYHQRMRGYIPEYEKLPKIVSIKAPSPKRMEIELSSASKGVPKIPELIQLQNIIRKNKEEEQAFREKLREQSRTHRKNLSSLGPSLAPLSLAAGYDSVTMRQPTKIHHRPSIEVSELSPMGAADQYRAGGRSSQMETDRKRKNVTIANTPELIIFPDLIKNHRTTIEGDDYSDSLAPSPMISRTLNKSALKSSLNPYNQKQY</sequence>
<feature type="coiled-coil region" evidence="1">
    <location>
        <begin position="1375"/>
        <end position="1404"/>
    </location>
</feature>
<keyword evidence="4" id="KW-1185">Reference proteome</keyword>
<feature type="region of interest" description="Disordered" evidence="2">
    <location>
        <begin position="22"/>
        <end position="45"/>
    </location>
</feature>
<comment type="caution">
    <text evidence="3">The sequence shown here is derived from an EMBL/GenBank/DDBJ whole genome shotgun (WGS) entry which is preliminary data.</text>
</comment>
<feature type="compositionally biased region" description="Acidic residues" evidence="2">
    <location>
        <begin position="282"/>
        <end position="311"/>
    </location>
</feature>
<accession>A0A8J8TA37</accession>
<feature type="region of interest" description="Disordered" evidence="2">
    <location>
        <begin position="399"/>
        <end position="479"/>
    </location>
</feature>
<feature type="compositionally biased region" description="Low complexity" evidence="2">
    <location>
        <begin position="615"/>
        <end position="625"/>
    </location>
</feature>
<feature type="region of interest" description="Disordered" evidence="2">
    <location>
        <begin position="851"/>
        <end position="879"/>
    </location>
</feature>
<feature type="compositionally biased region" description="Low complexity" evidence="2">
    <location>
        <begin position="235"/>
        <end position="260"/>
    </location>
</feature>
<feature type="compositionally biased region" description="Basic and acidic residues" evidence="2">
    <location>
        <begin position="332"/>
        <end position="373"/>
    </location>
</feature>
<feature type="region of interest" description="Disordered" evidence="2">
    <location>
        <begin position="931"/>
        <end position="958"/>
    </location>
</feature>
<evidence type="ECO:0000313" key="3">
    <source>
        <dbReference type="EMBL" id="TNV87275.1"/>
    </source>
</evidence>
<feature type="compositionally biased region" description="Basic and acidic residues" evidence="2">
    <location>
        <begin position="467"/>
        <end position="479"/>
    </location>
</feature>
<evidence type="ECO:0000256" key="2">
    <source>
        <dbReference type="SAM" id="MobiDB-lite"/>
    </source>
</evidence>